<keyword evidence="8" id="KW-1185">Reference proteome</keyword>
<feature type="transmembrane region" description="Helical" evidence="5">
    <location>
        <begin position="450"/>
        <end position="471"/>
    </location>
</feature>
<dbReference type="Proteomes" id="UP000197025">
    <property type="component" value="Unassembled WGS sequence"/>
</dbReference>
<sequence>MQMLRWRIRLFGWEALWGLMALGTGALTLLGPDPRILGGVLLALLLFIGIFWVPEAGLGLALIAGPFAPLENEIARPPLNSAQVFLGLALLAWTWRGLARRDLRVPSWGWGWAYGLYLGYILLSLLWAASWEEGLPEWIKWVQIGLVVILVRTAQPPVQRGLLGAALLSGALQAGVGLWQAVLRGTGPEHFRLPGLPFYRAYGTFQQPNPFAGMMGLIAPVALGLGWSLWRDPEMQRWRWARPVGLGALGVGILSLLGLLASWSRGAWLGAGMAGLVLLLMLPARARHGLAVGSLLVLLSALAWTAGMIPTPIQARLAGALEEIRVIDVRGVEVNEANFAVIERLAHWQAAVEMFRAHPWLGVGFGNYAAAYPAYALIRWPNPLGHAHNIYLNVAAETGLIGLALYLLLWAAIGARTWAAWRGNVGWRRGLAAGLMAAWAHLHIHQIFDNLYVANLPLLLALYGAWAEILISEGKPGKRG</sequence>
<feature type="transmembrane region" description="Helical" evidence="5">
    <location>
        <begin position="80"/>
        <end position="99"/>
    </location>
</feature>
<feature type="transmembrane region" description="Helical" evidence="5">
    <location>
        <begin position="111"/>
        <end position="132"/>
    </location>
</feature>
<organism evidence="7 8">
    <name type="scientific">Thermoflexus hugenholtzii JAD2</name>
    <dbReference type="NCBI Taxonomy" id="877466"/>
    <lineage>
        <taxon>Bacteria</taxon>
        <taxon>Bacillati</taxon>
        <taxon>Chloroflexota</taxon>
        <taxon>Thermoflexia</taxon>
        <taxon>Thermoflexales</taxon>
        <taxon>Thermoflexaceae</taxon>
        <taxon>Thermoflexus</taxon>
    </lineage>
</organism>
<comment type="subcellular location">
    <subcellularLocation>
        <location evidence="1">Membrane</location>
        <topology evidence="1">Multi-pass membrane protein</topology>
    </subcellularLocation>
</comment>
<dbReference type="AlphaFoldDB" id="A0A212R5H9"/>
<dbReference type="GO" id="GO:0016020">
    <property type="term" value="C:membrane"/>
    <property type="evidence" value="ECO:0007669"/>
    <property type="project" value="UniProtKB-SubCell"/>
</dbReference>
<feature type="transmembrane region" description="Helical" evidence="5">
    <location>
        <begin position="211"/>
        <end position="230"/>
    </location>
</feature>
<reference evidence="8" key="1">
    <citation type="submission" date="2017-06" db="EMBL/GenBank/DDBJ databases">
        <authorList>
            <person name="Varghese N."/>
            <person name="Submissions S."/>
        </authorList>
    </citation>
    <scope>NUCLEOTIDE SEQUENCE [LARGE SCALE GENOMIC DNA]</scope>
    <source>
        <strain evidence="8">JAD2</strain>
    </source>
</reference>
<accession>A0A212R5H9</accession>
<dbReference type="PANTHER" id="PTHR37422:SF23">
    <property type="entry name" value="TEICHURONIC ACID BIOSYNTHESIS PROTEIN TUAE"/>
    <property type="match status" value="1"/>
</dbReference>
<gene>
    <name evidence="7" type="ORF">SAMN02746019_00010350</name>
</gene>
<feature type="transmembrane region" description="Helical" evidence="5">
    <location>
        <begin position="161"/>
        <end position="182"/>
    </location>
</feature>
<keyword evidence="2 5" id="KW-0812">Transmembrane</keyword>
<name>A0A212R5H9_9CHLR</name>
<protein>
    <submittedName>
        <fullName evidence="7">Lipid A core - O-antigen ligase and related enzymes</fullName>
    </submittedName>
</protein>
<proteinExistence type="predicted"/>
<feature type="transmembrane region" description="Helical" evidence="5">
    <location>
        <begin position="12"/>
        <end position="30"/>
    </location>
</feature>
<dbReference type="InParanoid" id="A0A212R5H9"/>
<dbReference type="InterPro" id="IPR007016">
    <property type="entry name" value="O-antigen_ligase-rel_domated"/>
</dbReference>
<evidence type="ECO:0000256" key="5">
    <source>
        <dbReference type="SAM" id="Phobius"/>
    </source>
</evidence>
<dbReference type="PANTHER" id="PTHR37422">
    <property type="entry name" value="TEICHURONIC ACID BIOSYNTHESIS PROTEIN TUAE"/>
    <property type="match status" value="1"/>
</dbReference>
<evidence type="ECO:0000256" key="4">
    <source>
        <dbReference type="ARBA" id="ARBA00023136"/>
    </source>
</evidence>
<evidence type="ECO:0000259" key="6">
    <source>
        <dbReference type="Pfam" id="PF04932"/>
    </source>
</evidence>
<feature type="transmembrane region" description="Helical" evidence="5">
    <location>
        <begin position="266"/>
        <end position="282"/>
    </location>
</feature>
<evidence type="ECO:0000313" key="8">
    <source>
        <dbReference type="Proteomes" id="UP000197025"/>
    </source>
</evidence>
<dbReference type="InterPro" id="IPR051533">
    <property type="entry name" value="WaaL-like"/>
</dbReference>
<evidence type="ECO:0000313" key="7">
    <source>
        <dbReference type="EMBL" id="SNB67118.1"/>
    </source>
</evidence>
<dbReference type="GO" id="GO:0016874">
    <property type="term" value="F:ligase activity"/>
    <property type="evidence" value="ECO:0007669"/>
    <property type="project" value="UniProtKB-KW"/>
</dbReference>
<feature type="transmembrane region" description="Helical" evidence="5">
    <location>
        <begin position="289"/>
        <end position="309"/>
    </location>
</feature>
<feature type="transmembrane region" description="Helical" evidence="5">
    <location>
        <begin position="390"/>
        <end position="413"/>
    </location>
</feature>
<keyword evidence="7" id="KW-0436">Ligase</keyword>
<feature type="transmembrane region" description="Helical" evidence="5">
    <location>
        <begin position="242"/>
        <end position="260"/>
    </location>
</feature>
<keyword evidence="3 5" id="KW-1133">Transmembrane helix</keyword>
<evidence type="ECO:0000256" key="1">
    <source>
        <dbReference type="ARBA" id="ARBA00004141"/>
    </source>
</evidence>
<keyword evidence="4 5" id="KW-0472">Membrane</keyword>
<feature type="transmembrane region" description="Helical" evidence="5">
    <location>
        <begin position="425"/>
        <end position="444"/>
    </location>
</feature>
<dbReference type="Pfam" id="PF04932">
    <property type="entry name" value="Wzy_C"/>
    <property type="match status" value="1"/>
</dbReference>
<evidence type="ECO:0000256" key="2">
    <source>
        <dbReference type="ARBA" id="ARBA00022692"/>
    </source>
</evidence>
<feature type="domain" description="O-antigen ligase-related" evidence="6">
    <location>
        <begin position="253"/>
        <end position="407"/>
    </location>
</feature>
<dbReference type="EMBL" id="FYEK01000029">
    <property type="protein sequence ID" value="SNB67118.1"/>
    <property type="molecule type" value="Genomic_DNA"/>
</dbReference>
<feature type="transmembrane region" description="Helical" evidence="5">
    <location>
        <begin position="42"/>
        <end position="68"/>
    </location>
</feature>
<evidence type="ECO:0000256" key="3">
    <source>
        <dbReference type="ARBA" id="ARBA00022989"/>
    </source>
</evidence>